<dbReference type="Proteomes" id="UP001367508">
    <property type="component" value="Unassembled WGS sequence"/>
</dbReference>
<organism evidence="1 2">
    <name type="scientific">Canavalia gladiata</name>
    <name type="common">Sword bean</name>
    <name type="synonym">Dolichos gladiatus</name>
    <dbReference type="NCBI Taxonomy" id="3824"/>
    <lineage>
        <taxon>Eukaryota</taxon>
        <taxon>Viridiplantae</taxon>
        <taxon>Streptophyta</taxon>
        <taxon>Embryophyta</taxon>
        <taxon>Tracheophyta</taxon>
        <taxon>Spermatophyta</taxon>
        <taxon>Magnoliopsida</taxon>
        <taxon>eudicotyledons</taxon>
        <taxon>Gunneridae</taxon>
        <taxon>Pentapetalae</taxon>
        <taxon>rosids</taxon>
        <taxon>fabids</taxon>
        <taxon>Fabales</taxon>
        <taxon>Fabaceae</taxon>
        <taxon>Papilionoideae</taxon>
        <taxon>50 kb inversion clade</taxon>
        <taxon>NPAAA clade</taxon>
        <taxon>indigoferoid/millettioid clade</taxon>
        <taxon>Phaseoleae</taxon>
        <taxon>Canavalia</taxon>
    </lineage>
</organism>
<accession>A0AAN9PZA7</accession>
<gene>
    <name evidence="1" type="ORF">VNO77_33844</name>
</gene>
<proteinExistence type="predicted"/>
<name>A0AAN9PZA7_CANGL</name>
<keyword evidence="2" id="KW-1185">Reference proteome</keyword>
<sequence length="82" mass="9112">MFCIRRSVRLGSKGNHDHSVRTPCIPCNCAYPSLLERVSSLVVSALVRMLQDGSSNPKHGSFGFPLNFNSDFQITKALDHSY</sequence>
<reference evidence="1 2" key="1">
    <citation type="submission" date="2024-01" db="EMBL/GenBank/DDBJ databases">
        <title>The genomes of 5 underutilized Papilionoideae crops provide insights into root nodulation and disease resistanc.</title>
        <authorList>
            <person name="Jiang F."/>
        </authorList>
    </citation>
    <scope>NUCLEOTIDE SEQUENCE [LARGE SCALE GENOMIC DNA]</scope>
    <source>
        <strain evidence="1">LVBAO_FW01</strain>
        <tissue evidence="1">Leaves</tissue>
    </source>
</reference>
<protein>
    <submittedName>
        <fullName evidence="1">Uncharacterized protein</fullName>
    </submittedName>
</protein>
<dbReference type="EMBL" id="JAYMYQ010000008">
    <property type="protein sequence ID" value="KAK7315304.1"/>
    <property type="molecule type" value="Genomic_DNA"/>
</dbReference>
<dbReference type="AlphaFoldDB" id="A0AAN9PZA7"/>
<evidence type="ECO:0000313" key="2">
    <source>
        <dbReference type="Proteomes" id="UP001367508"/>
    </source>
</evidence>
<evidence type="ECO:0000313" key="1">
    <source>
        <dbReference type="EMBL" id="KAK7315304.1"/>
    </source>
</evidence>
<comment type="caution">
    <text evidence="1">The sequence shown here is derived from an EMBL/GenBank/DDBJ whole genome shotgun (WGS) entry which is preliminary data.</text>
</comment>